<dbReference type="Pfam" id="PF26233">
    <property type="entry name" value="NicX"/>
    <property type="match status" value="1"/>
</dbReference>
<dbReference type="AlphaFoldDB" id="A0A1T4Q7C2"/>
<protein>
    <submittedName>
        <fullName evidence="2">Leucyl aminopeptidase (Aminopeptidase T)</fullName>
    </submittedName>
</protein>
<name>A0A1T4Q7C2_9BACT</name>
<dbReference type="STRING" id="115783.SAMN02745119_02277"/>
<organism evidence="2 3">
    <name type="scientific">Trichlorobacter thiogenes</name>
    <dbReference type="NCBI Taxonomy" id="115783"/>
    <lineage>
        <taxon>Bacteria</taxon>
        <taxon>Pseudomonadati</taxon>
        <taxon>Thermodesulfobacteriota</taxon>
        <taxon>Desulfuromonadia</taxon>
        <taxon>Geobacterales</taxon>
        <taxon>Geobacteraceae</taxon>
        <taxon>Trichlorobacter</taxon>
    </lineage>
</organism>
<evidence type="ECO:0000313" key="2">
    <source>
        <dbReference type="EMBL" id="SJZ99673.1"/>
    </source>
</evidence>
<dbReference type="OrthoDB" id="9803993at2"/>
<accession>A0A1T4Q7C2</accession>
<dbReference type="EMBL" id="FUWR01000012">
    <property type="protein sequence ID" value="SJZ99673.1"/>
    <property type="molecule type" value="Genomic_DNA"/>
</dbReference>
<evidence type="ECO:0000256" key="1">
    <source>
        <dbReference type="ARBA" id="ARBA00022723"/>
    </source>
</evidence>
<keyword evidence="1" id="KW-0479">Metal-binding</keyword>
<proteinExistence type="predicted"/>
<gene>
    <name evidence="2" type="ORF">SAMN02745119_02277</name>
</gene>
<keyword evidence="2" id="KW-0645">Protease</keyword>
<dbReference type="GO" id="GO:0046872">
    <property type="term" value="F:metal ion binding"/>
    <property type="evidence" value="ECO:0007669"/>
    <property type="project" value="UniProtKB-KW"/>
</dbReference>
<keyword evidence="3" id="KW-1185">Reference proteome</keyword>
<dbReference type="Proteomes" id="UP000190102">
    <property type="component" value="Unassembled WGS sequence"/>
</dbReference>
<sequence>MQTYHPSFISLFTINMGYRTGERILVFSDLIRSNEAISESDQDRRTRLHATAQELAAFAAQQYGNASFVDFPATPASGAEPPLALWSAVFGETIIEQFETTGLMGPLLAKSIDTEGLERARTIVAAGKDAVANIIIALSNNSTSHTNFRKLACHAGARFASLPHFDPDMFATSMTVDWHALAARTNRLVEAVNRAEWAIVECPNGTAMHICKKGRHAEGDDGLLTADGAFGNLPAGEAYLAPLEGESHGTMVIEWGPTAKLQSPLTLIISDGKVLRIEGDDPLRQRLETKFAENPNCRNLAELGIGTNDKASRPDNVLEAEKILGTIHLALGDNTGFGGIVAAPFHEDYVFYQPTLTLIMPDNSQEIIIDNGQLQL</sequence>
<dbReference type="InterPro" id="IPR052170">
    <property type="entry name" value="M29_Exopeptidase"/>
</dbReference>
<dbReference type="PANTHER" id="PTHR34448">
    <property type="entry name" value="AMINOPEPTIDASE"/>
    <property type="match status" value="1"/>
</dbReference>
<dbReference type="RefSeq" id="WP_078790549.1">
    <property type="nucleotide sequence ID" value="NZ_FUWR01000012.1"/>
</dbReference>
<dbReference type="PANTHER" id="PTHR34448:SF1">
    <property type="entry name" value="BLL6088 PROTEIN"/>
    <property type="match status" value="1"/>
</dbReference>
<dbReference type="GO" id="GO:0004177">
    <property type="term" value="F:aminopeptidase activity"/>
    <property type="evidence" value="ECO:0007669"/>
    <property type="project" value="UniProtKB-KW"/>
</dbReference>
<keyword evidence="2" id="KW-0378">Hydrolase</keyword>
<evidence type="ECO:0000313" key="3">
    <source>
        <dbReference type="Proteomes" id="UP000190102"/>
    </source>
</evidence>
<dbReference type="InterPro" id="IPR058739">
    <property type="entry name" value="NicX"/>
</dbReference>
<dbReference type="SUPFAM" id="SSF144052">
    <property type="entry name" value="Thermophilic metalloprotease-like"/>
    <property type="match status" value="1"/>
</dbReference>
<keyword evidence="2" id="KW-0031">Aminopeptidase</keyword>
<reference evidence="3" key="1">
    <citation type="submission" date="2017-02" db="EMBL/GenBank/DDBJ databases">
        <authorList>
            <person name="Varghese N."/>
            <person name="Submissions S."/>
        </authorList>
    </citation>
    <scope>NUCLEOTIDE SEQUENCE [LARGE SCALE GENOMIC DNA]</scope>
    <source>
        <strain evidence="3">ATCC BAA-34</strain>
    </source>
</reference>